<gene>
    <name evidence="2" type="ORF">MUK42_02727</name>
</gene>
<organism evidence="2 3">
    <name type="scientific">Musa troglodytarum</name>
    <name type="common">fe'i banana</name>
    <dbReference type="NCBI Taxonomy" id="320322"/>
    <lineage>
        <taxon>Eukaryota</taxon>
        <taxon>Viridiplantae</taxon>
        <taxon>Streptophyta</taxon>
        <taxon>Embryophyta</taxon>
        <taxon>Tracheophyta</taxon>
        <taxon>Spermatophyta</taxon>
        <taxon>Magnoliopsida</taxon>
        <taxon>Liliopsida</taxon>
        <taxon>Zingiberales</taxon>
        <taxon>Musaceae</taxon>
        <taxon>Musa</taxon>
    </lineage>
</organism>
<sequence>MARTKQTARKSTGGKASPQATRHQGGEEDDAPGRRGEEAASVPAGDGGAAGDTQVPEEHGPPHPQAAVPK</sequence>
<reference evidence="2" key="1">
    <citation type="submission" date="2022-05" db="EMBL/GenBank/DDBJ databases">
        <title>The Musa troglodytarum L. genome provides insights into the mechanism of non-climacteric behaviour and enrichment of carotenoids.</title>
        <authorList>
            <person name="Wang J."/>
        </authorList>
    </citation>
    <scope>NUCLEOTIDE SEQUENCE</scope>
    <source>
        <tissue evidence="2">Leaf</tissue>
    </source>
</reference>
<accession>A0A9E7EQI5</accession>
<evidence type="ECO:0000313" key="3">
    <source>
        <dbReference type="Proteomes" id="UP001055439"/>
    </source>
</evidence>
<evidence type="ECO:0000313" key="2">
    <source>
        <dbReference type="EMBL" id="URD81371.1"/>
    </source>
</evidence>
<protein>
    <submittedName>
        <fullName evidence="2">Uncharacterized protein</fullName>
    </submittedName>
</protein>
<dbReference type="EMBL" id="CP097503">
    <property type="protein sequence ID" value="URD81371.1"/>
    <property type="molecule type" value="Genomic_DNA"/>
</dbReference>
<keyword evidence="3" id="KW-1185">Reference proteome</keyword>
<dbReference type="AlphaFoldDB" id="A0A9E7EQI5"/>
<dbReference type="OrthoDB" id="8690403at2759"/>
<evidence type="ECO:0000256" key="1">
    <source>
        <dbReference type="SAM" id="MobiDB-lite"/>
    </source>
</evidence>
<feature type="region of interest" description="Disordered" evidence="1">
    <location>
        <begin position="1"/>
        <end position="70"/>
    </location>
</feature>
<name>A0A9E7EQI5_9LILI</name>
<proteinExistence type="predicted"/>
<dbReference type="Proteomes" id="UP001055439">
    <property type="component" value="Chromosome 10"/>
</dbReference>